<feature type="signal peptide" evidence="4">
    <location>
        <begin position="1"/>
        <end position="26"/>
    </location>
</feature>
<keyword evidence="4" id="KW-0732">Signal</keyword>
<dbReference type="PANTHER" id="PTHR42796:SF4">
    <property type="entry name" value="FUMARYLACETOACETATE HYDROLASE DOMAIN-CONTAINING PROTEIN 2A"/>
    <property type="match status" value="1"/>
</dbReference>
<name>A0ABU0HP64_9HYPH</name>
<dbReference type="EMBL" id="JAUSVV010000006">
    <property type="protein sequence ID" value="MDQ0443500.1"/>
    <property type="molecule type" value="Genomic_DNA"/>
</dbReference>
<dbReference type="NCBIfam" id="TIGR01409">
    <property type="entry name" value="TAT_signal_seq"/>
    <property type="match status" value="1"/>
</dbReference>
<protein>
    <submittedName>
        <fullName evidence="6">2-keto-4-pentenoate hydratase/2-oxohepta-3-ene-1,7-dioic acid hydratase in catechol pathway</fullName>
    </submittedName>
</protein>
<dbReference type="Gene3D" id="3.90.850.10">
    <property type="entry name" value="Fumarylacetoacetase-like, C-terminal domain"/>
    <property type="match status" value="1"/>
</dbReference>
<feature type="domain" description="Fumarylacetoacetase-like C-terminal" evidence="5">
    <location>
        <begin position="135"/>
        <end position="346"/>
    </location>
</feature>
<evidence type="ECO:0000313" key="7">
    <source>
        <dbReference type="Proteomes" id="UP001236369"/>
    </source>
</evidence>
<feature type="compositionally biased region" description="Low complexity" evidence="3">
    <location>
        <begin position="24"/>
        <end position="42"/>
    </location>
</feature>
<evidence type="ECO:0000259" key="5">
    <source>
        <dbReference type="Pfam" id="PF01557"/>
    </source>
</evidence>
<evidence type="ECO:0000256" key="1">
    <source>
        <dbReference type="ARBA" id="ARBA00010211"/>
    </source>
</evidence>
<dbReference type="SUPFAM" id="SSF56529">
    <property type="entry name" value="FAH"/>
    <property type="match status" value="1"/>
</dbReference>
<evidence type="ECO:0000256" key="2">
    <source>
        <dbReference type="ARBA" id="ARBA00022723"/>
    </source>
</evidence>
<dbReference type="InterPro" id="IPR011234">
    <property type="entry name" value="Fumarylacetoacetase-like_C"/>
</dbReference>
<dbReference type="InterPro" id="IPR036663">
    <property type="entry name" value="Fumarylacetoacetase_C_sf"/>
</dbReference>
<feature type="region of interest" description="Disordered" evidence="3">
    <location>
        <begin position="24"/>
        <end position="49"/>
    </location>
</feature>
<evidence type="ECO:0000256" key="3">
    <source>
        <dbReference type="SAM" id="MobiDB-lite"/>
    </source>
</evidence>
<reference evidence="6 7" key="1">
    <citation type="submission" date="2023-07" db="EMBL/GenBank/DDBJ databases">
        <title>Genomic Encyclopedia of Type Strains, Phase IV (KMG-IV): sequencing the most valuable type-strain genomes for metagenomic binning, comparative biology and taxonomic classification.</title>
        <authorList>
            <person name="Goeker M."/>
        </authorList>
    </citation>
    <scope>NUCLEOTIDE SEQUENCE [LARGE SCALE GENOMIC DNA]</scope>
    <source>
        <strain evidence="6 7">DSM 19562</strain>
    </source>
</reference>
<dbReference type="Pfam" id="PF01557">
    <property type="entry name" value="FAA_hydrolase"/>
    <property type="match status" value="1"/>
</dbReference>
<dbReference type="InterPro" id="IPR019546">
    <property type="entry name" value="TAT_signal_bac_arc"/>
</dbReference>
<dbReference type="InterPro" id="IPR051121">
    <property type="entry name" value="FAH"/>
</dbReference>
<evidence type="ECO:0000256" key="4">
    <source>
        <dbReference type="SAM" id="SignalP"/>
    </source>
</evidence>
<dbReference type="Proteomes" id="UP001236369">
    <property type="component" value="Unassembled WGS sequence"/>
</dbReference>
<keyword evidence="2" id="KW-0479">Metal-binding</keyword>
<dbReference type="InterPro" id="IPR006311">
    <property type="entry name" value="TAT_signal"/>
</dbReference>
<proteinExistence type="inferred from homology"/>
<accession>A0ABU0HP64</accession>
<dbReference type="PROSITE" id="PS51318">
    <property type="entry name" value="TAT"/>
    <property type="match status" value="1"/>
</dbReference>
<comment type="caution">
    <text evidence="6">The sequence shown here is derived from an EMBL/GenBank/DDBJ whole genome shotgun (WGS) entry which is preliminary data.</text>
</comment>
<keyword evidence="7" id="KW-1185">Reference proteome</keyword>
<feature type="chain" id="PRO_5046588664" evidence="4">
    <location>
        <begin position="27"/>
        <end position="351"/>
    </location>
</feature>
<organism evidence="6 7">
    <name type="scientific">Methylobacterium persicinum</name>
    <dbReference type="NCBI Taxonomy" id="374426"/>
    <lineage>
        <taxon>Bacteria</taxon>
        <taxon>Pseudomonadati</taxon>
        <taxon>Pseudomonadota</taxon>
        <taxon>Alphaproteobacteria</taxon>
        <taxon>Hyphomicrobiales</taxon>
        <taxon>Methylobacteriaceae</taxon>
        <taxon>Methylobacterium</taxon>
    </lineage>
</organism>
<sequence length="351" mass="36785">MSTRRDFLNLTAAAAAAGTLAGPARAQAPGQAPSLAPASGPGHPIPPSGGDMLRLVTFVPAAGKEPRLGAVRGDGRVVDLSGIALPGVDAARMVSLIEAGPKALDAVRRAVAAGDGPQVETVRLLAPIPAPTRNVYAVGWNYLEHFAEGQAARGTNVEYPAHPVFFTKGVNTVNGPYDPIPYDPEVSTAIDWEVELAIVIGAEGKNIKEADAMKHVFGYSVINDTTARDMQIKLHGGQWFKGKSLDGHGPIGPWIVPASDLDPNDLHLLTRVNGVVKQDASTKQMYFKVPRIIAELSRGLTLVPGDIIATGTPPGVGNGRKPPEFLKPGDVMETEIVGLGTLRNVIQAVPA</sequence>
<evidence type="ECO:0000313" key="6">
    <source>
        <dbReference type="EMBL" id="MDQ0443500.1"/>
    </source>
</evidence>
<dbReference type="PANTHER" id="PTHR42796">
    <property type="entry name" value="FUMARYLACETOACETATE HYDROLASE DOMAIN-CONTAINING PROTEIN 2A-RELATED"/>
    <property type="match status" value="1"/>
</dbReference>
<dbReference type="RefSeq" id="WP_238249376.1">
    <property type="nucleotide sequence ID" value="NZ_BPQX01000029.1"/>
</dbReference>
<gene>
    <name evidence="6" type="ORF">QO016_003003</name>
</gene>
<comment type="similarity">
    <text evidence="1">Belongs to the FAH family.</text>
</comment>